<gene>
    <name evidence="2" type="ORF">EPI11_09435</name>
</gene>
<name>A0A3S3QDA6_9FLAO</name>
<evidence type="ECO:0000313" key="2">
    <source>
        <dbReference type="EMBL" id="RWX00487.1"/>
    </source>
</evidence>
<proteinExistence type="predicted"/>
<protein>
    <submittedName>
        <fullName evidence="2">Uncharacterized protein</fullName>
    </submittedName>
</protein>
<dbReference type="OrthoDB" id="1447634at2"/>
<keyword evidence="1" id="KW-0812">Transmembrane</keyword>
<dbReference type="Pfam" id="PF19589">
    <property type="entry name" value="DUF6095"/>
    <property type="match status" value="1"/>
</dbReference>
<reference evidence="2 3" key="1">
    <citation type="submission" date="2019-01" db="EMBL/GenBank/DDBJ databases">
        <title>Flavobacterium sp. nov.,isolated from freshwater.</title>
        <authorList>
            <person name="Zhang R."/>
            <person name="Du Z.-J."/>
        </authorList>
    </citation>
    <scope>NUCLEOTIDE SEQUENCE [LARGE SCALE GENOMIC DNA]</scope>
    <source>
        <strain evidence="2 3">1E403</strain>
    </source>
</reference>
<evidence type="ECO:0000256" key="1">
    <source>
        <dbReference type="SAM" id="Phobius"/>
    </source>
</evidence>
<sequence>MATDKKILAKGIRYLSGALPLFFIGPVVIHSSFKNEKHFLFIPVLGIGIVLCILAMLLMFKGLKTIMNSLFDKEK</sequence>
<keyword evidence="3" id="KW-1185">Reference proteome</keyword>
<feature type="transmembrane region" description="Helical" evidence="1">
    <location>
        <begin position="12"/>
        <end position="33"/>
    </location>
</feature>
<dbReference type="RefSeq" id="WP_128389716.1">
    <property type="nucleotide sequence ID" value="NZ_SBII01000005.1"/>
</dbReference>
<comment type="caution">
    <text evidence="2">The sequence shown here is derived from an EMBL/GenBank/DDBJ whole genome shotgun (WGS) entry which is preliminary data.</text>
</comment>
<keyword evidence="1" id="KW-1133">Transmembrane helix</keyword>
<dbReference type="Proteomes" id="UP000287527">
    <property type="component" value="Unassembled WGS sequence"/>
</dbReference>
<organism evidence="2 3">
    <name type="scientific">Flavobacterium cerinum</name>
    <dbReference type="NCBI Taxonomy" id="2502784"/>
    <lineage>
        <taxon>Bacteria</taxon>
        <taxon>Pseudomonadati</taxon>
        <taxon>Bacteroidota</taxon>
        <taxon>Flavobacteriia</taxon>
        <taxon>Flavobacteriales</taxon>
        <taxon>Flavobacteriaceae</taxon>
        <taxon>Flavobacterium</taxon>
    </lineage>
</organism>
<accession>A0A3S3QDA6</accession>
<evidence type="ECO:0000313" key="3">
    <source>
        <dbReference type="Proteomes" id="UP000287527"/>
    </source>
</evidence>
<keyword evidence="1" id="KW-0472">Membrane</keyword>
<feature type="transmembrane region" description="Helical" evidence="1">
    <location>
        <begin position="39"/>
        <end position="60"/>
    </location>
</feature>
<dbReference type="AlphaFoldDB" id="A0A3S3QDA6"/>
<dbReference type="EMBL" id="SBII01000005">
    <property type="protein sequence ID" value="RWX00487.1"/>
    <property type="molecule type" value="Genomic_DNA"/>
</dbReference>
<dbReference type="InterPro" id="IPR046077">
    <property type="entry name" value="DUF6095"/>
</dbReference>